<proteinExistence type="predicted"/>
<dbReference type="Proteomes" id="UP000232722">
    <property type="component" value="Unassembled WGS sequence"/>
</dbReference>
<organism evidence="1 2">
    <name type="scientific">Rhizophagus irregularis</name>
    <dbReference type="NCBI Taxonomy" id="588596"/>
    <lineage>
        <taxon>Eukaryota</taxon>
        <taxon>Fungi</taxon>
        <taxon>Fungi incertae sedis</taxon>
        <taxon>Mucoromycota</taxon>
        <taxon>Glomeromycotina</taxon>
        <taxon>Glomeromycetes</taxon>
        <taxon>Glomerales</taxon>
        <taxon>Glomeraceae</taxon>
        <taxon>Rhizophagus</taxon>
    </lineage>
</organism>
<evidence type="ECO:0000313" key="2">
    <source>
        <dbReference type="Proteomes" id="UP000232722"/>
    </source>
</evidence>
<dbReference type="PANTHER" id="PTHR46579:SF2">
    <property type="entry name" value="C2H2-TYPE DOMAIN-CONTAINING PROTEIN"/>
    <property type="match status" value="1"/>
</dbReference>
<comment type="caution">
    <text evidence="1">The sequence shown here is derived from an EMBL/GenBank/DDBJ whole genome shotgun (WGS) entry which is preliminary data.</text>
</comment>
<reference evidence="1 2" key="1">
    <citation type="submission" date="2016-04" db="EMBL/GenBank/DDBJ databases">
        <title>Genome analyses suggest a sexual origin of heterokaryosis in a supposedly ancient asexual fungus.</title>
        <authorList>
            <person name="Ropars J."/>
            <person name="Sedzielewska K."/>
            <person name="Noel J."/>
            <person name="Charron P."/>
            <person name="Farinelli L."/>
            <person name="Marton T."/>
            <person name="Kruger M."/>
            <person name="Pelin A."/>
            <person name="Brachmann A."/>
            <person name="Corradi N."/>
        </authorList>
    </citation>
    <scope>NUCLEOTIDE SEQUENCE [LARGE SCALE GENOMIC DNA]</scope>
    <source>
        <strain evidence="1 2">A5</strain>
    </source>
</reference>
<dbReference type="VEuPathDB" id="FungiDB:RhiirA1_403115"/>
<evidence type="ECO:0008006" key="3">
    <source>
        <dbReference type="Google" id="ProtNLM"/>
    </source>
</evidence>
<dbReference type="PANTHER" id="PTHR46579">
    <property type="entry name" value="F5/8 TYPE C DOMAIN-CONTAINING PROTEIN-RELATED"/>
    <property type="match status" value="1"/>
</dbReference>
<dbReference type="AlphaFoldDB" id="A0A2N0P4R9"/>
<name>A0A2N0P4R9_9GLOM</name>
<sequence length="128" mass="15005">MQDYNKWVTRPANPLLHRQYAHEWLRCFSKPSREAHFKEHGVRWSELLRLPYMDPIRFAVVDPMHCLFLGVAKWIIKSIFINQNKLNMEQLQTAQNRMDHVNLPPDIGQIPPKIAIGNDGFSNLTADQ</sequence>
<dbReference type="EMBL" id="LLXJ01001512">
    <property type="protein sequence ID" value="PKC01816.1"/>
    <property type="molecule type" value="Genomic_DNA"/>
</dbReference>
<gene>
    <name evidence="1" type="ORF">RhiirA5_298088</name>
</gene>
<accession>A0A2N0P4R9</accession>
<evidence type="ECO:0000313" key="1">
    <source>
        <dbReference type="EMBL" id="PKC01816.1"/>
    </source>
</evidence>
<protein>
    <recommendedName>
        <fullName evidence="3">Transposase domain-containing protein</fullName>
    </recommendedName>
</protein>
<reference evidence="1 2" key="2">
    <citation type="submission" date="2017-09" db="EMBL/GenBank/DDBJ databases">
        <title>Extensive intraspecific genome diversity in a model arbuscular mycorrhizal fungus.</title>
        <authorList>
            <person name="Chen E.C."/>
            <person name="Morin E."/>
            <person name="Beaudet D."/>
            <person name="Noel J."/>
            <person name="Ndikumana S."/>
            <person name="Charron P."/>
            <person name="St-Onge C."/>
            <person name="Giorgi J."/>
            <person name="Grigoriev I.V."/>
            <person name="Roux C."/>
            <person name="Martin F.M."/>
            <person name="Corradi N."/>
        </authorList>
    </citation>
    <scope>NUCLEOTIDE SEQUENCE [LARGE SCALE GENOMIC DNA]</scope>
    <source>
        <strain evidence="1 2">A5</strain>
    </source>
</reference>